<feature type="domain" description="Peptidase S33 tripeptidyl aminopeptidase-like C-terminal" evidence="4">
    <location>
        <begin position="424"/>
        <end position="522"/>
    </location>
</feature>
<dbReference type="PANTHER" id="PTHR43248:SF25">
    <property type="entry name" value="AB HYDROLASE-1 DOMAIN-CONTAINING PROTEIN-RELATED"/>
    <property type="match status" value="1"/>
</dbReference>
<dbReference type="Pfam" id="PF08386">
    <property type="entry name" value="Abhydrolase_4"/>
    <property type="match status" value="1"/>
</dbReference>
<organism evidence="5 6">
    <name type="scientific">Penicillium desertorum</name>
    <dbReference type="NCBI Taxonomy" id="1303715"/>
    <lineage>
        <taxon>Eukaryota</taxon>
        <taxon>Fungi</taxon>
        <taxon>Dikarya</taxon>
        <taxon>Ascomycota</taxon>
        <taxon>Pezizomycotina</taxon>
        <taxon>Eurotiomycetes</taxon>
        <taxon>Eurotiomycetidae</taxon>
        <taxon>Eurotiales</taxon>
        <taxon>Aspergillaceae</taxon>
        <taxon>Penicillium</taxon>
    </lineage>
</organism>
<dbReference type="InterPro" id="IPR000073">
    <property type="entry name" value="AB_hydrolase_1"/>
</dbReference>
<dbReference type="GO" id="GO:0017000">
    <property type="term" value="P:antibiotic biosynthetic process"/>
    <property type="evidence" value="ECO:0007669"/>
    <property type="project" value="UniProtKB-ARBA"/>
</dbReference>
<evidence type="ECO:0000256" key="1">
    <source>
        <dbReference type="ARBA" id="ARBA00010088"/>
    </source>
</evidence>
<reference evidence="5" key="1">
    <citation type="submission" date="2022-12" db="EMBL/GenBank/DDBJ databases">
        <authorList>
            <person name="Petersen C."/>
        </authorList>
    </citation>
    <scope>NUCLEOTIDE SEQUENCE</scope>
    <source>
        <strain evidence="5">IBT 17660</strain>
    </source>
</reference>
<dbReference type="GO" id="GO:0016787">
    <property type="term" value="F:hydrolase activity"/>
    <property type="evidence" value="ECO:0007669"/>
    <property type="project" value="UniProtKB-KW"/>
</dbReference>
<dbReference type="OrthoDB" id="425534at2759"/>
<dbReference type="SUPFAM" id="SSF53474">
    <property type="entry name" value="alpha/beta-Hydrolases"/>
    <property type="match status" value="2"/>
</dbReference>
<dbReference type="GO" id="GO:0072330">
    <property type="term" value="P:monocarboxylic acid biosynthetic process"/>
    <property type="evidence" value="ECO:0007669"/>
    <property type="project" value="UniProtKB-ARBA"/>
</dbReference>
<evidence type="ECO:0000256" key="2">
    <source>
        <dbReference type="ARBA" id="ARBA00022801"/>
    </source>
</evidence>
<keyword evidence="2" id="KW-0378">Hydrolase</keyword>
<evidence type="ECO:0008006" key="7">
    <source>
        <dbReference type="Google" id="ProtNLM"/>
    </source>
</evidence>
<evidence type="ECO:0000259" key="4">
    <source>
        <dbReference type="Pfam" id="PF08386"/>
    </source>
</evidence>
<comment type="caution">
    <text evidence="5">The sequence shown here is derived from an EMBL/GenBank/DDBJ whole genome shotgun (WGS) entry which is preliminary data.</text>
</comment>
<feature type="domain" description="AB hydrolase-1" evidence="3">
    <location>
        <begin position="208"/>
        <end position="245"/>
    </location>
</feature>
<dbReference type="Gene3D" id="3.40.50.1820">
    <property type="entry name" value="alpha/beta hydrolase"/>
    <property type="match status" value="1"/>
</dbReference>
<dbReference type="InterPro" id="IPR029058">
    <property type="entry name" value="AB_hydrolase_fold"/>
</dbReference>
<dbReference type="InterPro" id="IPR013595">
    <property type="entry name" value="Pept_S33_TAP-like_C"/>
</dbReference>
<sequence length="531" mass="58880">MDWNSTNKAEEKVALAIIKLPAVVSVTDPRYGGAILINPGGPGASGVNMVLEQGRRLQKIVDSQNTPLPVQASPTADDKYYDIIGFDPRGINNTTPQYECFTDPHSRQRWSLDNEFLDLLGSSTVATEQAWGRAMALGATCTRKDGPKIGRFMNTTPTVADIVEIIERLGEWRENTAEAIIASKVTLSEAQKQGNRDAARWKEDEELLQYWGFSYGAVLGATFAAMYPHRVKRLVLDGVCDSHIMYSGYSTANVLDTDKIMEKFFEICHQVGPEKCSFGSDNTVEEMRGTLDKTLASLNETPLVVPGSDTRGPDIITYSDVMRIIKESVYEALEKFPLLADVFTDVSHGNGSILADLKSADKIPICPSDNSEDGFKTCPPYKERFLETLASISCTDGEDRSGLTKQDFFDYYGVLKNQSRWMADIWASFTMPCWGWKNRPKWRYEGPIAGSPAHPILWIGNTLDPATPLRNAYKMALRFSGSAVLEQETAGHCTYSSDSKCTAENVRRYFHTGMLPSVGIRCRADKTPFGV</sequence>
<dbReference type="AlphaFoldDB" id="A0A9W9WYL2"/>
<protein>
    <recommendedName>
        <fullName evidence="7">Peptidase S33 tripeptidyl aminopeptidase-like C-terminal domain-containing protein</fullName>
    </recommendedName>
</protein>
<proteinExistence type="inferred from homology"/>
<evidence type="ECO:0000259" key="3">
    <source>
        <dbReference type="Pfam" id="PF00561"/>
    </source>
</evidence>
<comment type="similarity">
    <text evidence="1">Belongs to the peptidase S33 family.</text>
</comment>
<keyword evidence="6" id="KW-1185">Reference proteome</keyword>
<accession>A0A9W9WYL2</accession>
<gene>
    <name evidence="5" type="ORF">N7530_004454</name>
</gene>
<dbReference type="Pfam" id="PF00561">
    <property type="entry name" value="Abhydrolase_1"/>
    <property type="match status" value="1"/>
</dbReference>
<dbReference type="Proteomes" id="UP001147760">
    <property type="component" value="Unassembled WGS sequence"/>
</dbReference>
<name>A0A9W9WYL2_9EURO</name>
<dbReference type="EMBL" id="JAPWDO010000003">
    <property type="protein sequence ID" value="KAJ5478945.1"/>
    <property type="molecule type" value="Genomic_DNA"/>
</dbReference>
<reference evidence="5" key="2">
    <citation type="journal article" date="2023" name="IMA Fungus">
        <title>Comparative genomic study of the Penicillium genus elucidates a diverse pangenome and 15 lateral gene transfer events.</title>
        <authorList>
            <person name="Petersen C."/>
            <person name="Sorensen T."/>
            <person name="Nielsen M.R."/>
            <person name="Sondergaard T.E."/>
            <person name="Sorensen J.L."/>
            <person name="Fitzpatrick D.A."/>
            <person name="Frisvad J.C."/>
            <person name="Nielsen K.L."/>
        </authorList>
    </citation>
    <scope>NUCLEOTIDE SEQUENCE</scope>
    <source>
        <strain evidence="5">IBT 17660</strain>
    </source>
</reference>
<evidence type="ECO:0000313" key="5">
    <source>
        <dbReference type="EMBL" id="KAJ5478945.1"/>
    </source>
</evidence>
<dbReference type="PANTHER" id="PTHR43248">
    <property type="entry name" value="2-SUCCINYL-6-HYDROXY-2,4-CYCLOHEXADIENE-1-CARBOXYLATE SYNTHASE"/>
    <property type="match status" value="1"/>
</dbReference>
<dbReference type="InterPro" id="IPR051601">
    <property type="entry name" value="Serine_prot/Carboxylest_S33"/>
</dbReference>
<evidence type="ECO:0000313" key="6">
    <source>
        <dbReference type="Proteomes" id="UP001147760"/>
    </source>
</evidence>